<dbReference type="EMBL" id="MLAK01000724">
    <property type="protein sequence ID" value="OHT06515.1"/>
    <property type="molecule type" value="Genomic_DNA"/>
</dbReference>
<dbReference type="FunFam" id="1.10.287.110:FF:000001">
    <property type="entry name" value="Import inner membrane translocase subunit tim14"/>
    <property type="match status" value="1"/>
</dbReference>
<keyword evidence="4" id="KW-1133">Transmembrane helix</keyword>
<dbReference type="GO" id="GO:0001405">
    <property type="term" value="C:PAM complex, Tim23 associated import motor"/>
    <property type="evidence" value="ECO:0007669"/>
    <property type="project" value="TreeGrafter"/>
</dbReference>
<organism evidence="8 9">
    <name type="scientific">Tritrichomonas foetus</name>
    <dbReference type="NCBI Taxonomy" id="1144522"/>
    <lineage>
        <taxon>Eukaryota</taxon>
        <taxon>Metamonada</taxon>
        <taxon>Parabasalia</taxon>
        <taxon>Tritrichomonadida</taxon>
        <taxon>Tritrichomonadidae</taxon>
        <taxon>Tritrichomonas</taxon>
    </lineage>
</organism>
<accession>A0A1J4K5S8</accession>
<sequence>MSSNLINTLTNTVAKLSVEAKAAIAVGAGAGVALGIKELFFSKYKTPGLPDAKNLKGFAPTMTRNEAQEILNLSNRYSNGKTEIQRQHRVLMGLHHPDKGGSSFIATKINEARDFLTLGIKD</sequence>
<keyword evidence="3" id="KW-0999">Mitochondrion inner membrane</keyword>
<proteinExistence type="inferred from homology"/>
<evidence type="ECO:0000256" key="2">
    <source>
        <dbReference type="ARBA" id="ARBA00022692"/>
    </source>
</evidence>
<evidence type="ECO:0000313" key="9">
    <source>
        <dbReference type="Proteomes" id="UP000179807"/>
    </source>
</evidence>
<keyword evidence="6" id="KW-0472">Membrane</keyword>
<evidence type="ECO:0000256" key="4">
    <source>
        <dbReference type="ARBA" id="ARBA00022989"/>
    </source>
</evidence>
<dbReference type="AlphaFoldDB" id="A0A1J4K5S8"/>
<dbReference type="CDD" id="cd06257">
    <property type="entry name" value="DnaJ"/>
    <property type="match status" value="1"/>
</dbReference>
<dbReference type="GeneID" id="94839082"/>
<evidence type="ECO:0000256" key="5">
    <source>
        <dbReference type="ARBA" id="ARBA00023128"/>
    </source>
</evidence>
<dbReference type="VEuPathDB" id="TrichDB:TRFO_25473"/>
<name>A0A1J4K5S8_9EUKA</name>
<evidence type="ECO:0000313" key="8">
    <source>
        <dbReference type="EMBL" id="OHT06515.1"/>
    </source>
</evidence>
<protein>
    <submittedName>
        <fullName evidence="8">Mitochondrial import inner membrane translocase subunit tim-14</fullName>
    </submittedName>
</protein>
<dbReference type="SUPFAM" id="SSF46565">
    <property type="entry name" value="Chaperone J-domain"/>
    <property type="match status" value="1"/>
</dbReference>
<evidence type="ECO:0000256" key="3">
    <source>
        <dbReference type="ARBA" id="ARBA00022792"/>
    </source>
</evidence>
<comment type="subcellular location">
    <subcellularLocation>
        <location evidence="1">Mitochondrion inner membrane</location>
        <topology evidence="1">Single-pass membrane protein</topology>
    </subcellularLocation>
</comment>
<keyword evidence="9" id="KW-1185">Reference proteome</keyword>
<gene>
    <name evidence="8" type="ORF">TRFO_25473</name>
</gene>
<keyword evidence="2" id="KW-0812">Transmembrane</keyword>
<dbReference type="GO" id="GO:0030150">
    <property type="term" value="P:protein import into mitochondrial matrix"/>
    <property type="evidence" value="ECO:0007669"/>
    <property type="project" value="TreeGrafter"/>
</dbReference>
<evidence type="ECO:0000256" key="1">
    <source>
        <dbReference type="ARBA" id="ARBA00004434"/>
    </source>
</evidence>
<reference evidence="8" key="1">
    <citation type="submission" date="2016-10" db="EMBL/GenBank/DDBJ databases">
        <authorList>
            <person name="Benchimol M."/>
            <person name="Almeida L.G."/>
            <person name="Vasconcelos A.T."/>
            <person name="Perreira-Neves A."/>
            <person name="Rosa I.A."/>
            <person name="Tasca T."/>
            <person name="Bogo M.R."/>
            <person name="de Souza W."/>
        </authorList>
    </citation>
    <scope>NUCLEOTIDE SEQUENCE [LARGE SCALE GENOMIC DNA]</scope>
    <source>
        <strain evidence="8">K</strain>
    </source>
</reference>
<dbReference type="InterPro" id="IPR001623">
    <property type="entry name" value="DnaJ_domain"/>
</dbReference>
<dbReference type="PANTHER" id="PTHR12763:SF28">
    <property type="entry name" value="GEO10507P1-RELATED"/>
    <property type="match status" value="1"/>
</dbReference>
<evidence type="ECO:0000256" key="6">
    <source>
        <dbReference type="ARBA" id="ARBA00023136"/>
    </source>
</evidence>
<dbReference type="RefSeq" id="XP_068359651.1">
    <property type="nucleotide sequence ID" value="XM_068504378.1"/>
</dbReference>
<comment type="caution">
    <text evidence="8">The sequence shown here is derived from an EMBL/GenBank/DDBJ whole genome shotgun (WGS) entry which is preliminary data.</text>
</comment>
<dbReference type="GO" id="GO:0001671">
    <property type="term" value="F:ATPase activator activity"/>
    <property type="evidence" value="ECO:0007669"/>
    <property type="project" value="TreeGrafter"/>
</dbReference>
<dbReference type="Gene3D" id="1.10.287.110">
    <property type="entry name" value="DnaJ domain"/>
    <property type="match status" value="1"/>
</dbReference>
<evidence type="ECO:0000256" key="7">
    <source>
        <dbReference type="ARBA" id="ARBA00038105"/>
    </source>
</evidence>
<dbReference type="OrthoDB" id="240298at2759"/>
<dbReference type="PANTHER" id="PTHR12763">
    <property type="match status" value="1"/>
</dbReference>
<dbReference type="Proteomes" id="UP000179807">
    <property type="component" value="Unassembled WGS sequence"/>
</dbReference>
<comment type="similarity">
    <text evidence="7">Belongs to the TIM14 family.</text>
</comment>
<dbReference type="InterPro" id="IPR036869">
    <property type="entry name" value="J_dom_sf"/>
</dbReference>
<keyword evidence="5" id="KW-0496">Mitochondrion</keyword>